<dbReference type="NCBIfam" id="TIGR00236">
    <property type="entry name" value="wecB"/>
    <property type="match status" value="1"/>
</dbReference>
<gene>
    <name evidence="7" type="primary">wecB</name>
    <name evidence="6" type="ORF">EH230_02215</name>
    <name evidence="7" type="ORF">FLACOL_02548</name>
</gene>
<name>A0A2N9PDU3_9FLAO</name>
<evidence type="ECO:0000259" key="5">
    <source>
        <dbReference type="Pfam" id="PF02350"/>
    </source>
</evidence>
<reference evidence="6" key="2">
    <citation type="submission" date="2018-12" db="EMBL/GenBank/DDBJ databases">
        <title>Draft genome sequence of Flaovobacterium columnare ARS1 isolated from channel catfish in Alabama.</title>
        <authorList>
            <person name="Cai W."/>
            <person name="Arias C."/>
        </authorList>
    </citation>
    <scope>NUCLEOTIDE SEQUENCE [LARGE SCALE GENOMIC DNA]</scope>
    <source>
        <strain evidence="6">ARS1</strain>
    </source>
</reference>
<dbReference type="Proteomes" id="UP000238180">
    <property type="component" value="Unassembled WGS sequence"/>
</dbReference>
<evidence type="ECO:0000256" key="2">
    <source>
        <dbReference type="ARBA" id="ARBA00038209"/>
    </source>
</evidence>
<evidence type="ECO:0000313" key="9">
    <source>
        <dbReference type="Proteomes" id="UP000288951"/>
    </source>
</evidence>
<dbReference type="CDD" id="cd03786">
    <property type="entry name" value="GTB_UDP-GlcNAc_2-Epimerase"/>
    <property type="match status" value="1"/>
</dbReference>
<dbReference type="EMBL" id="RQSM01000002">
    <property type="protein sequence ID" value="RVU91813.1"/>
    <property type="molecule type" value="Genomic_DNA"/>
</dbReference>
<protein>
    <recommendedName>
        <fullName evidence="3">UDP-N-acetylglucosamine 2-epimerase (non-hydrolyzing)</fullName>
        <ecNumber evidence="3">5.1.3.14</ecNumber>
    </recommendedName>
</protein>
<organism evidence="7 8">
    <name type="scientific">Flavobacterium columnare</name>
    <dbReference type="NCBI Taxonomy" id="996"/>
    <lineage>
        <taxon>Bacteria</taxon>
        <taxon>Pseudomonadati</taxon>
        <taxon>Bacteroidota</taxon>
        <taxon>Flavobacteriia</taxon>
        <taxon>Flavobacteriales</taxon>
        <taxon>Flavobacteriaceae</taxon>
        <taxon>Flavobacterium</taxon>
    </lineage>
</organism>
<evidence type="ECO:0000256" key="1">
    <source>
        <dbReference type="ARBA" id="ARBA00023235"/>
    </source>
</evidence>
<comment type="similarity">
    <text evidence="2 4">Belongs to the UDP-N-acetylglucosamine 2-epimerase family.</text>
</comment>
<dbReference type="AlphaFoldDB" id="A0A2N9PDU3"/>
<dbReference type="InterPro" id="IPR029767">
    <property type="entry name" value="WecB-like"/>
</dbReference>
<evidence type="ECO:0000256" key="3">
    <source>
        <dbReference type="ARBA" id="ARBA00038858"/>
    </source>
</evidence>
<dbReference type="PANTHER" id="PTHR43174">
    <property type="entry name" value="UDP-N-ACETYLGLUCOSAMINE 2-EPIMERASE"/>
    <property type="match status" value="1"/>
</dbReference>
<dbReference type="InterPro" id="IPR003331">
    <property type="entry name" value="UDP_GlcNAc_Epimerase_2_dom"/>
</dbReference>
<keyword evidence="1 4" id="KW-0413">Isomerase</keyword>
<proteinExistence type="inferred from homology"/>
<accession>A0A2N9PDU3</accession>
<dbReference type="Pfam" id="PF02350">
    <property type="entry name" value="Epimerase_2"/>
    <property type="match status" value="1"/>
</dbReference>
<dbReference type="Gene3D" id="3.40.50.2000">
    <property type="entry name" value="Glycogen Phosphorylase B"/>
    <property type="match status" value="2"/>
</dbReference>
<keyword evidence="9" id="KW-1185">Reference proteome</keyword>
<dbReference type="PANTHER" id="PTHR43174:SF2">
    <property type="entry name" value="UDP-N-ACETYLGLUCOSAMINE 2-EPIMERASE"/>
    <property type="match status" value="1"/>
</dbReference>
<dbReference type="OrthoDB" id="9803238at2"/>
<reference evidence="7" key="1">
    <citation type="submission" date="2018-02" db="EMBL/GenBank/DDBJ databases">
        <authorList>
            <person name="Cohen D.B."/>
            <person name="Kent A.D."/>
        </authorList>
    </citation>
    <scope>NUCLEOTIDE SEQUENCE [LARGE SCALE GENOMIC DNA]</scope>
    <source>
        <strain evidence="7">CIP109753</strain>
    </source>
</reference>
<dbReference type="GO" id="GO:0008761">
    <property type="term" value="F:UDP-N-acetylglucosamine 2-epimerase activity"/>
    <property type="evidence" value="ECO:0007669"/>
    <property type="project" value="UniProtKB-EC"/>
</dbReference>
<dbReference type="RefSeq" id="WP_105196983.1">
    <property type="nucleotide sequence ID" value="NZ_OLKH01000148.1"/>
</dbReference>
<evidence type="ECO:0000313" key="7">
    <source>
        <dbReference type="EMBL" id="SPE78532.1"/>
    </source>
</evidence>
<evidence type="ECO:0000256" key="4">
    <source>
        <dbReference type="RuleBase" id="RU003513"/>
    </source>
</evidence>
<dbReference type="Proteomes" id="UP000288951">
    <property type="component" value="Unassembled WGS sequence"/>
</dbReference>
<sequence>MKILLCFGTRPEAIKMAPLYHKLKEKAFEVKVCVTAQHRQMLDQVLDFFEIIPDYDLNLMVPNQSLNQLCANILQYIDPVLEKEAPNMVLVHGDTTTSTMVALAAFNRQIKIGHVEAGLRTYHKYSPFPEELNRQITAKLADYHFAPTPQSVSNLHLEMVHQENVFEVGNSIIDALKWAVNKIKIGYENEAIFELKKQLDLTKKILLVTGHRRENFGEGLVQICQALLVLAQRSDVQIVYSVHLNPNVLEPVTSMLGNQPNILLIKPAEYPLFIWLMEQSFMIISDSGGVQEEALTLGKPILVTRTFTERVEGVAAGMSFLVGTNTDLIIEQATKILDTFQKFSSSINPYGDGATACRIVKQLQKINE</sequence>
<dbReference type="SUPFAM" id="SSF53756">
    <property type="entry name" value="UDP-Glycosyltransferase/glycogen phosphorylase"/>
    <property type="match status" value="1"/>
</dbReference>
<dbReference type="EC" id="5.1.3.14" evidence="3"/>
<evidence type="ECO:0000313" key="8">
    <source>
        <dbReference type="Proteomes" id="UP000238180"/>
    </source>
</evidence>
<dbReference type="EMBL" id="OLKH01000148">
    <property type="protein sequence ID" value="SPE78532.1"/>
    <property type="molecule type" value="Genomic_DNA"/>
</dbReference>
<feature type="domain" description="UDP-N-acetylglucosamine 2-epimerase" evidence="5">
    <location>
        <begin position="23"/>
        <end position="363"/>
    </location>
</feature>
<evidence type="ECO:0000313" key="6">
    <source>
        <dbReference type="EMBL" id="RVU91813.1"/>
    </source>
</evidence>